<dbReference type="Proteomes" id="UP000033682">
    <property type="component" value="Unassembled WGS sequence"/>
</dbReference>
<feature type="transmembrane region" description="Helical" evidence="1">
    <location>
        <begin position="182"/>
        <end position="207"/>
    </location>
</feature>
<keyword evidence="1" id="KW-0472">Membrane</keyword>
<dbReference type="GO" id="GO:0005886">
    <property type="term" value="C:plasma membrane"/>
    <property type="evidence" value="ECO:0007669"/>
    <property type="project" value="TreeGrafter"/>
</dbReference>
<evidence type="ECO:0000313" key="2">
    <source>
        <dbReference type="EMBL" id="KJY60039.1"/>
    </source>
</evidence>
<gene>
    <name evidence="2" type="ORF">JF72_13490</name>
</gene>
<dbReference type="PANTHER" id="PTHR32502:SF26">
    <property type="entry name" value="PHOSPHOTRANSFERASE SYSTEM SUGAR-SPECIFIC EIID COMPONENT"/>
    <property type="match status" value="1"/>
</dbReference>
<dbReference type="EMBL" id="JXLG01000010">
    <property type="protein sequence ID" value="KJY60039.1"/>
    <property type="molecule type" value="Genomic_DNA"/>
</dbReference>
<evidence type="ECO:0000256" key="1">
    <source>
        <dbReference type="SAM" id="Phobius"/>
    </source>
</evidence>
<protein>
    <submittedName>
        <fullName evidence="2">PTS Man IID</fullName>
    </submittedName>
</protein>
<sequence>MNKKNQKDVYGPIVTKKDLHKANYRWLMSVETYNYETQQGASVAYALSPILRKIYKNDDDYVEALDNHFQYYNTQPWLAAIVLGACVAMEEKQGLAAKTAINDFKVGTMGPLAGIGDSLLMTMIPTIMGSIAAYMALQNNPFGILLWGVLIAIIFFLRMHCFEFGYRQGSKIITEYGDKINYLTEAASVLGITVVGSLIGSVISVTSPLKFQFGKVSMQIQPMLDKILPQMIPALLVLLAYKLLKSKKLSMTWVILLFIVIAMFGAAFGFLK</sequence>
<keyword evidence="3" id="KW-1185">Reference proteome</keyword>
<keyword evidence="1" id="KW-1133">Transmembrane helix</keyword>
<reference evidence="2 3" key="1">
    <citation type="submission" date="2015-01" db="EMBL/GenBank/DDBJ databases">
        <title>Comparative genomics of the lactic acid bacteria isolated from the honey bee gut.</title>
        <authorList>
            <person name="Ellegaard K.M."/>
            <person name="Tamarit D."/>
            <person name="Javelind E."/>
            <person name="Olofsson T."/>
            <person name="Andersson S.G."/>
            <person name="Vasquez A."/>
        </authorList>
    </citation>
    <scope>NUCLEOTIDE SEQUENCE [LARGE SCALE GENOMIC DNA]</scope>
    <source>
        <strain evidence="2 3">Hma11</strain>
    </source>
</reference>
<dbReference type="AlphaFoldDB" id="A0A0F4LP48"/>
<feature type="transmembrane region" description="Helical" evidence="1">
    <location>
        <begin position="251"/>
        <end position="271"/>
    </location>
</feature>
<feature type="transmembrane region" description="Helical" evidence="1">
    <location>
        <begin position="143"/>
        <end position="161"/>
    </location>
</feature>
<dbReference type="PANTHER" id="PTHR32502">
    <property type="entry name" value="N-ACETYLGALACTOSAMINE PERMEASE II COMPONENT-RELATED"/>
    <property type="match status" value="1"/>
</dbReference>
<dbReference type="GO" id="GO:0009401">
    <property type="term" value="P:phosphoenolpyruvate-dependent sugar phosphotransferase system"/>
    <property type="evidence" value="ECO:0007669"/>
    <property type="project" value="InterPro"/>
</dbReference>
<dbReference type="PROSITE" id="PS51108">
    <property type="entry name" value="PTS_EIID"/>
    <property type="match status" value="1"/>
</dbReference>
<dbReference type="GeneID" id="78161007"/>
<dbReference type="PATRIC" id="fig|303541.3.peg.1520"/>
<dbReference type="Pfam" id="PF03613">
    <property type="entry name" value="EIID-AGA"/>
    <property type="match status" value="1"/>
</dbReference>
<name>A0A0F4LP48_9LACO</name>
<organism evidence="2 3">
    <name type="scientific">Lactobacillus apis</name>
    <dbReference type="NCBI Taxonomy" id="303541"/>
    <lineage>
        <taxon>Bacteria</taxon>
        <taxon>Bacillati</taxon>
        <taxon>Bacillota</taxon>
        <taxon>Bacilli</taxon>
        <taxon>Lactobacillales</taxon>
        <taxon>Lactobacillaceae</taxon>
        <taxon>Lactobacillus</taxon>
    </lineage>
</organism>
<evidence type="ECO:0000313" key="3">
    <source>
        <dbReference type="Proteomes" id="UP000033682"/>
    </source>
</evidence>
<proteinExistence type="predicted"/>
<keyword evidence="1" id="KW-0812">Transmembrane</keyword>
<dbReference type="HOGENOM" id="CLU_060742_1_1_9"/>
<dbReference type="RefSeq" id="WP_046307934.1">
    <property type="nucleotide sequence ID" value="NZ_BMCV01000003.1"/>
</dbReference>
<feature type="transmembrane region" description="Helical" evidence="1">
    <location>
        <begin position="119"/>
        <end position="137"/>
    </location>
</feature>
<dbReference type="InterPro" id="IPR050303">
    <property type="entry name" value="GatZ_KbaZ_carbometab"/>
</dbReference>
<comment type="caution">
    <text evidence="2">The sequence shown here is derived from an EMBL/GenBank/DDBJ whole genome shotgun (WGS) entry which is preliminary data.</text>
</comment>
<dbReference type="STRING" id="303541.JF72_13490"/>
<accession>A0A0F4LP48</accession>
<dbReference type="InterPro" id="IPR004704">
    <property type="entry name" value="PTS_IID_man"/>
</dbReference>